<reference evidence="2" key="1">
    <citation type="submission" date="2020-12" db="EMBL/GenBank/DDBJ databases">
        <title>Geomonas sp. Red875, isolated from river sediment.</title>
        <authorList>
            <person name="Xu Z."/>
            <person name="Zhang Z."/>
            <person name="Masuda Y."/>
            <person name="Itoh H."/>
            <person name="Senoo K."/>
        </authorList>
    </citation>
    <scope>NUCLEOTIDE SEQUENCE</scope>
    <source>
        <strain evidence="2">Red875</strain>
    </source>
</reference>
<evidence type="ECO:0000313" key="3">
    <source>
        <dbReference type="Proteomes" id="UP000636888"/>
    </source>
</evidence>
<gene>
    <name evidence="2" type="ORF">JFN93_12270</name>
</gene>
<sequence length="67" mass="7815">MENSNRWKIISVIVALVLGWVAFKILIGITRLAVWFTILGIKVGFFLILFGIIFAVVYFKFRPQNRR</sequence>
<comment type="caution">
    <text evidence="2">The sequence shown here is derived from an EMBL/GenBank/DDBJ whole genome shotgun (WGS) entry which is preliminary data.</text>
</comment>
<keyword evidence="1" id="KW-0812">Transmembrane</keyword>
<keyword evidence="1" id="KW-1133">Transmembrane helix</keyword>
<feature type="transmembrane region" description="Helical" evidence="1">
    <location>
        <begin position="7"/>
        <end position="27"/>
    </location>
</feature>
<name>A0A8J7J7V0_9BACT</name>
<dbReference type="RefSeq" id="WP_199384377.1">
    <property type="nucleotide sequence ID" value="NZ_JAEMHM010000009.1"/>
</dbReference>
<dbReference type="Proteomes" id="UP000636888">
    <property type="component" value="Unassembled WGS sequence"/>
</dbReference>
<keyword evidence="1" id="KW-0472">Membrane</keyword>
<protein>
    <submittedName>
        <fullName evidence="2">Uncharacterized protein</fullName>
    </submittedName>
</protein>
<dbReference type="AlphaFoldDB" id="A0A8J7J7V0"/>
<evidence type="ECO:0000256" key="1">
    <source>
        <dbReference type="SAM" id="Phobius"/>
    </source>
</evidence>
<keyword evidence="3" id="KW-1185">Reference proteome</keyword>
<evidence type="ECO:0000313" key="2">
    <source>
        <dbReference type="EMBL" id="MBJ6725486.1"/>
    </source>
</evidence>
<organism evidence="2 3">
    <name type="scientific">Geomesophilobacter sediminis</name>
    <dbReference type="NCBI Taxonomy" id="2798584"/>
    <lineage>
        <taxon>Bacteria</taxon>
        <taxon>Pseudomonadati</taxon>
        <taxon>Thermodesulfobacteriota</taxon>
        <taxon>Desulfuromonadia</taxon>
        <taxon>Geobacterales</taxon>
        <taxon>Geobacteraceae</taxon>
        <taxon>Geomesophilobacter</taxon>
    </lineage>
</organism>
<feature type="transmembrane region" description="Helical" evidence="1">
    <location>
        <begin position="33"/>
        <end position="59"/>
    </location>
</feature>
<proteinExistence type="predicted"/>
<accession>A0A8J7J7V0</accession>
<dbReference type="EMBL" id="JAEMHM010000009">
    <property type="protein sequence ID" value="MBJ6725486.1"/>
    <property type="molecule type" value="Genomic_DNA"/>
</dbReference>